<dbReference type="SUPFAM" id="SSF46906">
    <property type="entry name" value="Ribosomal protein L11, C-terminal domain"/>
    <property type="match status" value="1"/>
</dbReference>
<dbReference type="EMBL" id="BAUP01000073">
    <property type="protein sequence ID" value="GAJ46237.1"/>
    <property type="molecule type" value="Genomic_DNA"/>
</dbReference>
<dbReference type="Pfam" id="PF00298">
    <property type="entry name" value="Ribosomal_L11"/>
    <property type="match status" value="1"/>
</dbReference>
<evidence type="ECO:0000256" key="9">
    <source>
        <dbReference type="RuleBase" id="RU003979"/>
    </source>
</evidence>
<evidence type="ECO:0000256" key="2">
    <source>
        <dbReference type="ARBA" id="ARBA00022481"/>
    </source>
</evidence>
<dbReference type="PROSITE" id="PS00359">
    <property type="entry name" value="RIBOSOMAL_L11"/>
    <property type="match status" value="1"/>
</dbReference>
<evidence type="ECO:0000256" key="5">
    <source>
        <dbReference type="ARBA" id="ARBA00022980"/>
    </source>
</evidence>
<evidence type="ECO:0000313" key="13">
    <source>
        <dbReference type="Proteomes" id="UP000024842"/>
    </source>
</evidence>
<keyword evidence="5 7" id="KW-0689">Ribosomal protein</keyword>
<dbReference type="SMART" id="SM00649">
    <property type="entry name" value="RL11"/>
    <property type="match status" value="1"/>
</dbReference>
<evidence type="ECO:0000256" key="4">
    <source>
        <dbReference type="ARBA" id="ARBA00022884"/>
    </source>
</evidence>
<keyword evidence="2 7" id="KW-0488">Methylation</keyword>
<evidence type="ECO:0000256" key="7">
    <source>
        <dbReference type="HAMAP-Rule" id="MF_00736"/>
    </source>
</evidence>
<comment type="subunit">
    <text evidence="7">Part of the ribosomal stalk of the 50S ribosomal subunit. Interacts with L10 and the large rRNA to form the base of the stalk. L10 forms an elongated spine to which L12 dimers bind in a sequential fashion forming a multimeric L10(L12)X complex.</text>
</comment>
<comment type="similarity">
    <text evidence="1 7 8">Belongs to the universal ribosomal protein uL11 family.</text>
</comment>
<proteinExistence type="inferred from homology"/>
<dbReference type="GO" id="GO:0022625">
    <property type="term" value="C:cytosolic large ribosomal subunit"/>
    <property type="evidence" value="ECO:0007669"/>
    <property type="project" value="TreeGrafter"/>
</dbReference>
<feature type="domain" description="Large ribosomal subunit protein uL11 C-terminal" evidence="10">
    <location>
        <begin position="81"/>
        <end position="149"/>
    </location>
</feature>
<gene>
    <name evidence="7" type="primary">rplK</name>
    <name evidence="12" type="ORF">HE1_00563</name>
</gene>
<keyword evidence="6 7" id="KW-0687">Ribonucleoprotein</keyword>
<dbReference type="Gene3D" id="3.30.1550.10">
    <property type="entry name" value="Ribosomal protein L11/L12, N-terminal domain"/>
    <property type="match status" value="1"/>
</dbReference>
<dbReference type="CDD" id="cd00349">
    <property type="entry name" value="Ribosomal_L11"/>
    <property type="match status" value="1"/>
</dbReference>
<comment type="function">
    <text evidence="7 9">Forms part of the ribosomal stalk which helps the ribosome interact with GTP-bound translation factors.</text>
</comment>
<evidence type="ECO:0000256" key="6">
    <source>
        <dbReference type="ARBA" id="ARBA00023274"/>
    </source>
</evidence>
<dbReference type="AlphaFoldDB" id="A0A023DZC0"/>
<dbReference type="InterPro" id="IPR000911">
    <property type="entry name" value="Ribosomal_uL11"/>
</dbReference>
<evidence type="ECO:0000313" key="12">
    <source>
        <dbReference type="EMBL" id="GAJ46237.1"/>
    </source>
</evidence>
<dbReference type="PANTHER" id="PTHR11661">
    <property type="entry name" value="60S RIBOSOMAL PROTEIN L12"/>
    <property type="match status" value="1"/>
</dbReference>
<evidence type="ECO:0000256" key="3">
    <source>
        <dbReference type="ARBA" id="ARBA00022730"/>
    </source>
</evidence>
<keyword evidence="4 7" id="KW-0694">RNA-binding</keyword>
<accession>A0A023DZC0</accession>
<dbReference type="NCBIfam" id="TIGR01632">
    <property type="entry name" value="L11_bact"/>
    <property type="match status" value="1"/>
</dbReference>
<name>A0A023DZC0_9PROT</name>
<protein>
    <recommendedName>
        <fullName evidence="7">Large ribosomal subunit protein uL11</fullName>
    </recommendedName>
</protein>
<dbReference type="SUPFAM" id="SSF54747">
    <property type="entry name" value="Ribosomal L11/L12e N-terminal domain"/>
    <property type="match status" value="1"/>
</dbReference>
<dbReference type="STRING" id="1427503.HE1_00563"/>
<comment type="caution">
    <text evidence="12">The sequence shown here is derived from an EMBL/GenBank/DDBJ whole genome shotgun (WGS) entry which is preliminary data.</text>
</comment>
<sequence length="151" mass="16271">MTVISKESKKRVPVRTIRLKIGAGEATPKPPVGPALGQHGLNIQDFCKAFNAKTQHLEKGAPVKVLIDVYGDRKFDFRVTKPVASYLLKKAASIQKGSSSTGKSGPVATLSRTQLEEIAAFKMEDMNAYDVASAVRTLEGSARSLGIEIKD</sequence>
<dbReference type="GO" id="GO:0003735">
    <property type="term" value="F:structural constituent of ribosome"/>
    <property type="evidence" value="ECO:0007669"/>
    <property type="project" value="InterPro"/>
</dbReference>
<evidence type="ECO:0000259" key="10">
    <source>
        <dbReference type="Pfam" id="PF00298"/>
    </source>
</evidence>
<dbReference type="InterPro" id="IPR020785">
    <property type="entry name" value="Ribosomal_uL11_CS"/>
</dbReference>
<dbReference type="InterPro" id="IPR020784">
    <property type="entry name" value="Ribosomal_uL11_N"/>
</dbReference>
<dbReference type="InterPro" id="IPR020783">
    <property type="entry name" value="Ribosomal_uL11_C"/>
</dbReference>
<dbReference type="Pfam" id="PF03946">
    <property type="entry name" value="Ribosomal_L11_N"/>
    <property type="match status" value="1"/>
</dbReference>
<dbReference type="InterPro" id="IPR036769">
    <property type="entry name" value="Ribosomal_uL11_C_sf"/>
</dbReference>
<evidence type="ECO:0000256" key="8">
    <source>
        <dbReference type="RuleBase" id="RU003978"/>
    </source>
</evidence>
<dbReference type="RefSeq" id="WP_006292686.1">
    <property type="nucleotide sequence ID" value="NZ_BAUP01000073.1"/>
</dbReference>
<feature type="domain" description="Large ribosomal subunit protein uL11 N-terminal" evidence="11">
    <location>
        <begin position="17"/>
        <end position="75"/>
    </location>
</feature>
<dbReference type="Gene3D" id="1.10.10.250">
    <property type="entry name" value="Ribosomal protein L11, C-terminal domain"/>
    <property type="match status" value="1"/>
</dbReference>
<dbReference type="InterPro" id="IPR006519">
    <property type="entry name" value="Ribosomal_uL11_bac-typ"/>
</dbReference>
<reference evidence="12 13" key="1">
    <citation type="journal article" date="2014" name="FEMS Microbiol. Lett.">
        <title>Draft genome sequences of three Holospora species (Holospora obtusa, Holospora undulata, and Holospora elegans), endonuclear symbiotic bacteria of the ciliate Paramecium caudatum.</title>
        <authorList>
            <person name="Dohra H."/>
            <person name="Tanaka K."/>
            <person name="Suzuki T."/>
            <person name="Fujishima M."/>
            <person name="Suzuki H."/>
        </authorList>
    </citation>
    <scope>NUCLEOTIDE SEQUENCE [LARGE SCALE GENOMIC DNA]</scope>
    <source>
        <strain evidence="12 13">E1</strain>
    </source>
</reference>
<dbReference type="PANTHER" id="PTHR11661:SF1">
    <property type="entry name" value="LARGE RIBOSOMAL SUBUNIT PROTEIN UL11M"/>
    <property type="match status" value="1"/>
</dbReference>
<dbReference type="Proteomes" id="UP000024842">
    <property type="component" value="Unassembled WGS sequence"/>
</dbReference>
<dbReference type="GO" id="GO:0006412">
    <property type="term" value="P:translation"/>
    <property type="evidence" value="ECO:0007669"/>
    <property type="project" value="UniProtKB-UniRule"/>
</dbReference>
<dbReference type="InterPro" id="IPR036796">
    <property type="entry name" value="Ribosomal_uL11_N_sf"/>
</dbReference>
<dbReference type="HAMAP" id="MF_00736">
    <property type="entry name" value="Ribosomal_uL11"/>
    <property type="match status" value="1"/>
</dbReference>
<evidence type="ECO:0000256" key="1">
    <source>
        <dbReference type="ARBA" id="ARBA00010537"/>
    </source>
</evidence>
<dbReference type="GO" id="GO:0070180">
    <property type="term" value="F:large ribosomal subunit rRNA binding"/>
    <property type="evidence" value="ECO:0007669"/>
    <property type="project" value="UniProtKB-UniRule"/>
</dbReference>
<comment type="PTM">
    <text evidence="7 9">One or more lysine residues are methylated.</text>
</comment>
<dbReference type="FunFam" id="3.30.1550.10:FF:000005">
    <property type="entry name" value="50S ribosomal protein L11"/>
    <property type="match status" value="1"/>
</dbReference>
<evidence type="ECO:0000259" key="11">
    <source>
        <dbReference type="Pfam" id="PF03946"/>
    </source>
</evidence>
<keyword evidence="13" id="KW-1185">Reference proteome</keyword>
<dbReference type="OrthoDB" id="9802408at2"/>
<organism evidence="12 13">
    <name type="scientific">Holospora elegans E1</name>
    <dbReference type="NCBI Taxonomy" id="1427503"/>
    <lineage>
        <taxon>Bacteria</taxon>
        <taxon>Pseudomonadati</taxon>
        <taxon>Pseudomonadota</taxon>
        <taxon>Alphaproteobacteria</taxon>
        <taxon>Holosporales</taxon>
        <taxon>Holosporaceae</taxon>
        <taxon>Holospora</taxon>
    </lineage>
</organism>
<keyword evidence="3 7" id="KW-0699">rRNA-binding</keyword>